<organism evidence="1 2">
    <name type="scientific">Sinimarinibacterium thermocellulolyticum</name>
    <dbReference type="NCBI Taxonomy" id="3170016"/>
    <lineage>
        <taxon>Bacteria</taxon>
        <taxon>Pseudomonadati</taxon>
        <taxon>Pseudomonadota</taxon>
        <taxon>Gammaproteobacteria</taxon>
        <taxon>Nevskiales</taxon>
        <taxon>Nevskiaceae</taxon>
        <taxon>Sinimarinibacterium</taxon>
    </lineage>
</organism>
<gene>
    <name evidence="1" type="ORF">ABSH63_05120</name>
</gene>
<dbReference type="Proteomes" id="UP001465331">
    <property type="component" value="Unassembled WGS sequence"/>
</dbReference>
<dbReference type="RefSeq" id="WP_352888000.1">
    <property type="nucleotide sequence ID" value="NZ_JBEPIJ010000004.1"/>
</dbReference>
<proteinExistence type="predicted"/>
<dbReference type="EMBL" id="JBEPIJ010000004">
    <property type="protein sequence ID" value="MES0873391.1"/>
    <property type="molecule type" value="Genomic_DNA"/>
</dbReference>
<accession>A0ABV2A944</accession>
<evidence type="ECO:0000313" key="2">
    <source>
        <dbReference type="Proteomes" id="UP001465331"/>
    </source>
</evidence>
<protein>
    <submittedName>
        <fullName evidence="1">Uncharacterized protein</fullName>
    </submittedName>
</protein>
<keyword evidence="2" id="KW-1185">Reference proteome</keyword>
<sequence>MTTHGNLFGEQHVSARNAMDRPGPSVFLYHATLDDDAPFEQRAPYRAALDAAGDLDALFLTHGHITGLFADGAIRVDAALSSLNHFLR</sequence>
<comment type="caution">
    <text evidence="1">The sequence shown here is derived from an EMBL/GenBank/DDBJ whole genome shotgun (WGS) entry which is preliminary data.</text>
</comment>
<evidence type="ECO:0000313" key="1">
    <source>
        <dbReference type="EMBL" id="MES0873391.1"/>
    </source>
</evidence>
<reference evidence="1 2" key="1">
    <citation type="submission" date="2024-06" db="EMBL/GenBank/DDBJ databases">
        <authorList>
            <person name="Li Z."/>
            <person name="Jiang Y."/>
        </authorList>
    </citation>
    <scope>NUCLEOTIDE SEQUENCE [LARGE SCALE GENOMIC DNA]</scope>
    <source>
        <strain evidence="1 2">HSW-8</strain>
    </source>
</reference>
<name>A0ABV2A944_9GAMM</name>